<accession>A0ABP1I9S0</accession>
<name>A0ABP1I9S0_9EUKA</name>
<dbReference type="Proteomes" id="UP001642409">
    <property type="component" value="Unassembled WGS sequence"/>
</dbReference>
<sequence length="107" mass="11735">MRLSQIGCGRQNPPIQSAELPSTSLQDWKAVTTPLLPQKRRWYDAGGFPYRSVARSSRVTLLDACTRVVGCLGCGGVSNVGVSKTYDHSRKLTVPVQKTELVQTKVM</sequence>
<comment type="caution">
    <text evidence="1">The sequence shown here is derived from an EMBL/GenBank/DDBJ whole genome shotgun (WGS) entry which is preliminary data.</text>
</comment>
<reference evidence="1 2" key="1">
    <citation type="submission" date="2024-07" db="EMBL/GenBank/DDBJ databases">
        <authorList>
            <person name="Akdeniz Z."/>
        </authorList>
    </citation>
    <scope>NUCLEOTIDE SEQUENCE [LARGE SCALE GENOMIC DNA]</scope>
</reference>
<keyword evidence="2" id="KW-1185">Reference proteome</keyword>
<evidence type="ECO:0000313" key="2">
    <source>
        <dbReference type="Proteomes" id="UP001642409"/>
    </source>
</evidence>
<organism evidence="1 2">
    <name type="scientific">Hexamita inflata</name>
    <dbReference type="NCBI Taxonomy" id="28002"/>
    <lineage>
        <taxon>Eukaryota</taxon>
        <taxon>Metamonada</taxon>
        <taxon>Diplomonadida</taxon>
        <taxon>Hexamitidae</taxon>
        <taxon>Hexamitinae</taxon>
        <taxon>Hexamita</taxon>
    </lineage>
</organism>
<protein>
    <submittedName>
        <fullName evidence="1">Hypothetical_protein</fullName>
    </submittedName>
</protein>
<evidence type="ECO:0000313" key="1">
    <source>
        <dbReference type="EMBL" id="CAL6011043.1"/>
    </source>
</evidence>
<gene>
    <name evidence="1" type="ORF">HINF_LOCUS22421</name>
</gene>
<dbReference type="EMBL" id="CAXDID020000062">
    <property type="protein sequence ID" value="CAL6011043.1"/>
    <property type="molecule type" value="Genomic_DNA"/>
</dbReference>
<proteinExistence type="predicted"/>